<dbReference type="PANTHER" id="PTHR46068">
    <property type="entry name" value="PROTEIN CBG27172"/>
    <property type="match status" value="1"/>
</dbReference>
<keyword evidence="3" id="KW-1185">Reference proteome</keyword>
<dbReference type="Proteomes" id="UP000054047">
    <property type="component" value="Unassembled WGS sequence"/>
</dbReference>
<reference evidence="2 3" key="1">
    <citation type="submission" date="2013-12" db="EMBL/GenBank/DDBJ databases">
        <title>Draft genome of the parsitic nematode Ancylostoma duodenale.</title>
        <authorList>
            <person name="Mitreva M."/>
        </authorList>
    </citation>
    <scope>NUCLEOTIDE SEQUENCE [LARGE SCALE GENOMIC DNA]</scope>
    <source>
        <strain evidence="2 3">Zhejiang</strain>
    </source>
</reference>
<dbReference type="EMBL" id="KN754193">
    <property type="protein sequence ID" value="KIH49284.1"/>
    <property type="molecule type" value="Genomic_DNA"/>
</dbReference>
<dbReference type="GO" id="GO:0003676">
    <property type="term" value="F:nucleic acid binding"/>
    <property type="evidence" value="ECO:0007669"/>
    <property type="project" value="InterPro"/>
</dbReference>
<proteinExistence type="predicted"/>
<dbReference type="Pfam" id="PF13358">
    <property type="entry name" value="DDE_3"/>
    <property type="match status" value="1"/>
</dbReference>
<evidence type="ECO:0000259" key="1">
    <source>
        <dbReference type="Pfam" id="PF13358"/>
    </source>
</evidence>
<dbReference type="OrthoDB" id="5820972at2759"/>
<dbReference type="InterPro" id="IPR038717">
    <property type="entry name" value="Tc1-like_DDE_dom"/>
</dbReference>
<gene>
    <name evidence="2" type="ORF">ANCDUO_20642</name>
</gene>
<dbReference type="PANTHER" id="PTHR46068:SF1">
    <property type="entry name" value="TRANSPOSASE IS30-LIKE HTH DOMAIN-CONTAINING PROTEIN"/>
    <property type="match status" value="1"/>
</dbReference>
<accession>A0A0C2FRI7</accession>
<dbReference type="AlphaFoldDB" id="A0A0C2FRI7"/>
<protein>
    <recommendedName>
        <fullName evidence="1">Tc1-like transposase DDE domain-containing protein</fullName>
    </recommendedName>
</protein>
<name>A0A0C2FRI7_9BILA</name>
<dbReference type="InterPro" id="IPR036397">
    <property type="entry name" value="RNaseH_sf"/>
</dbReference>
<dbReference type="Gene3D" id="3.30.420.10">
    <property type="entry name" value="Ribonuclease H-like superfamily/Ribonuclease H"/>
    <property type="match status" value="1"/>
</dbReference>
<feature type="domain" description="Tc1-like transposase DDE" evidence="1">
    <location>
        <begin position="40"/>
        <end position="175"/>
    </location>
</feature>
<sequence>MKETRLNRCKSLLKRFSVARHRSILFTDESVFTVEQFVKFQNDRVVAKSLEALEITAKTILRSGHPKSVMVFGRITANGKIPLIFVGVGIKINNEYYLGHILKKIILPWACSHFGTEQWTFRQNSAPAHKAKIVQEWCANTLPNFTSADDWPPYSPDLNPMDYSSIVWSVVKTRHVLSLMPL</sequence>
<organism evidence="2 3">
    <name type="scientific">Ancylostoma duodenale</name>
    <dbReference type="NCBI Taxonomy" id="51022"/>
    <lineage>
        <taxon>Eukaryota</taxon>
        <taxon>Metazoa</taxon>
        <taxon>Ecdysozoa</taxon>
        <taxon>Nematoda</taxon>
        <taxon>Chromadorea</taxon>
        <taxon>Rhabditida</taxon>
        <taxon>Rhabditina</taxon>
        <taxon>Rhabditomorpha</taxon>
        <taxon>Strongyloidea</taxon>
        <taxon>Ancylostomatidae</taxon>
        <taxon>Ancylostomatinae</taxon>
        <taxon>Ancylostoma</taxon>
    </lineage>
</organism>
<evidence type="ECO:0000313" key="2">
    <source>
        <dbReference type="EMBL" id="KIH49284.1"/>
    </source>
</evidence>
<evidence type="ECO:0000313" key="3">
    <source>
        <dbReference type="Proteomes" id="UP000054047"/>
    </source>
</evidence>